<dbReference type="EMBL" id="JAUDFV010000147">
    <property type="protein sequence ID" value="KAL2720165.1"/>
    <property type="molecule type" value="Genomic_DNA"/>
</dbReference>
<gene>
    <name evidence="1" type="ORF">V1478_010431</name>
</gene>
<proteinExistence type="predicted"/>
<name>A0ABD2AI09_VESSQ</name>
<reference evidence="1 2" key="1">
    <citation type="journal article" date="2024" name="Ann. Entomol. Soc. Am.">
        <title>Genomic analyses of the southern and eastern yellowjacket wasps (Hymenoptera: Vespidae) reveal evolutionary signatures of social life.</title>
        <authorList>
            <person name="Catto M.A."/>
            <person name="Caine P.B."/>
            <person name="Orr S.E."/>
            <person name="Hunt B.G."/>
            <person name="Goodisman M.A.D."/>
        </authorList>
    </citation>
    <scope>NUCLEOTIDE SEQUENCE [LARGE SCALE GENOMIC DNA]</scope>
    <source>
        <strain evidence="1">233</strain>
        <tissue evidence="1">Head and thorax</tissue>
    </source>
</reference>
<protein>
    <submittedName>
        <fullName evidence="1">Uncharacterized protein</fullName>
    </submittedName>
</protein>
<sequence>MIRSKKLLDIALNIDQFLFQVPTLLMNTSNFSYQLLTLLFVMSDYQRWRTIIVTKYLLSNFIYRNESSRYTVKILLFLSHNKIIVVDLNICNKELNECYIEFCKSQYGGKYIRLSKYFGITVDNYCENASTCKWLQFFLIFIFLPPKRIFYCSSLFFHTIVLVRKKATNTDIVYKMYFFPIFFQTLKMLKGTVGTTNKAEEGEKKTRFSYKRLYDLVVFLENRYRSRDTQSSYRHNADSPNMKSRIREWKKRWMEANLRESFTVKPFDRAFPRWGRASFTLGSLKSQIKRCKRAPNQKPFRMIPAERERESQLIFNK</sequence>
<evidence type="ECO:0000313" key="1">
    <source>
        <dbReference type="EMBL" id="KAL2720165.1"/>
    </source>
</evidence>
<comment type="caution">
    <text evidence="1">The sequence shown here is derived from an EMBL/GenBank/DDBJ whole genome shotgun (WGS) entry which is preliminary data.</text>
</comment>
<dbReference type="Proteomes" id="UP001607302">
    <property type="component" value="Unassembled WGS sequence"/>
</dbReference>
<keyword evidence="2" id="KW-1185">Reference proteome</keyword>
<organism evidence="1 2">
    <name type="scientific">Vespula squamosa</name>
    <name type="common">Southern yellow jacket</name>
    <name type="synonym">Wasp</name>
    <dbReference type="NCBI Taxonomy" id="30214"/>
    <lineage>
        <taxon>Eukaryota</taxon>
        <taxon>Metazoa</taxon>
        <taxon>Ecdysozoa</taxon>
        <taxon>Arthropoda</taxon>
        <taxon>Hexapoda</taxon>
        <taxon>Insecta</taxon>
        <taxon>Pterygota</taxon>
        <taxon>Neoptera</taxon>
        <taxon>Endopterygota</taxon>
        <taxon>Hymenoptera</taxon>
        <taxon>Apocrita</taxon>
        <taxon>Aculeata</taxon>
        <taxon>Vespoidea</taxon>
        <taxon>Vespidae</taxon>
        <taxon>Vespinae</taxon>
        <taxon>Vespula</taxon>
    </lineage>
</organism>
<dbReference type="AlphaFoldDB" id="A0ABD2AI09"/>
<evidence type="ECO:0000313" key="2">
    <source>
        <dbReference type="Proteomes" id="UP001607302"/>
    </source>
</evidence>
<accession>A0ABD2AI09</accession>